<sequence>MVIIEKEHIQDIPVLHLAKQDIFNDKLPLIIFIHGFTSAKEHNLHYAFLMAEKGFRVVLPDAIYHGEREEGYKEQKLMGYFWNIVISLIEELAVIKENLSERGLIDPEKIGVAGTSMGGIVTLGALASYDWIHTGVSLMGNPAYVSYAKLQIETLKKQGMAINLSEEEIQKTLELLAEYDLSLQREKVAGRPLLFWHGAKDPVVPYQNTYELYELLLPVYEHANDRLSFILDERAEHKVSREGVLLTAEWFEKHLKPVVQNA</sequence>
<evidence type="ECO:0000259" key="1">
    <source>
        <dbReference type="Pfam" id="PF00326"/>
    </source>
</evidence>
<dbReference type="PANTHER" id="PTHR47381">
    <property type="entry name" value="ALPHA/BETA-HYDROLASES SUPERFAMILY PROTEIN"/>
    <property type="match status" value="1"/>
</dbReference>
<dbReference type="Pfam" id="PF00326">
    <property type="entry name" value="Peptidase_S9"/>
    <property type="match status" value="1"/>
</dbReference>
<comment type="caution">
    <text evidence="2">The sequence shown here is derived from an EMBL/GenBank/DDBJ whole genome shotgun (WGS) entry which is preliminary data.</text>
</comment>
<evidence type="ECO:0000313" key="2">
    <source>
        <dbReference type="EMBL" id="RUQ30014.1"/>
    </source>
</evidence>
<accession>A0A3S0VPS0</accession>
<keyword evidence="3" id="KW-1185">Reference proteome</keyword>
<dbReference type="InterPro" id="IPR029058">
    <property type="entry name" value="AB_hydrolase_fold"/>
</dbReference>
<dbReference type="EMBL" id="RYZZ01000007">
    <property type="protein sequence ID" value="RUQ30014.1"/>
    <property type="molecule type" value="Genomic_DNA"/>
</dbReference>
<dbReference type="GO" id="GO:0008236">
    <property type="term" value="F:serine-type peptidase activity"/>
    <property type="evidence" value="ECO:0007669"/>
    <property type="project" value="InterPro"/>
</dbReference>
<dbReference type="Gene3D" id="3.40.50.1820">
    <property type="entry name" value="alpha/beta hydrolase"/>
    <property type="match status" value="1"/>
</dbReference>
<gene>
    <name evidence="2" type="ORF">ELQ35_06570</name>
</gene>
<dbReference type="AlphaFoldDB" id="A0A3S0VPS0"/>
<evidence type="ECO:0000313" key="3">
    <source>
        <dbReference type="Proteomes" id="UP000267430"/>
    </source>
</evidence>
<name>A0A3S0VPS0_9BACI</name>
<protein>
    <submittedName>
        <fullName evidence="2">Esterase</fullName>
    </submittedName>
</protein>
<dbReference type="RefSeq" id="WP_126864035.1">
    <property type="nucleotide sequence ID" value="NZ_JAUSTX010000001.1"/>
</dbReference>
<dbReference type="PANTHER" id="PTHR47381:SF3">
    <property type="entry name" value="ALPHA_BETA-HYDROLASES SUPERFAMILY PROTEIN"/>
    <property type="match status" value="1"/>
</dbReference>
<dbReference type="Proteomes" id="UP000267430">
    <property type="component" value="Unassembled WGS sequence"/>
</dbReference>
<dbReference type="OrthoDB" id="31158at2"/>
<dbReference type="GO" id="GO:0006508">
    <property type="term" value="P:proteolysis"/>
    <property type="evidence" value="ECO:0007669"/>
    <property type="project" value="InterPro"/>
</dbReference>
<feature type="domain" description="Peptidase S9 prolyl oligopeptidase catalytic" evidence="1">
    <location>
        <begin position="47"/>
        <end position="256"/>
    </location>
</feature>
<reference evidence="2 3" key="1">
    <citation type="submission" date="2018-12" db="EMBL/GenBank/DDBJ databases">
        <title>Bacillus chawlae sp. nov., Bacillus glennii sp. nov., and Bacillus saganii sp. nov. Isolated from the Vehicle Assembly Building at Kennedy Space Center where the Viking Spacecraft were Assembled.</title>
        <authorList>
            <person name="Seuylemezian A."/>
            <person name="Vaishampayan P."/>
        </authorList>
    </citation>
    <scope>NUCLEOTIDE SEQUENCE [LARGE SCALE GENOMIC DNA]</scope>
    <source>
        <strain evidence="2 3">L5</strain>
    </source>
</reference>
<proteinExistence type="predicted"/>
<dbReference type="SUPFAM" id="SSF53474">
    <property type="entry name" value="alpha/beta-Hydrolases"/>
    <property type="match status" value="1"/>
</dbReference>
<organism evidence="2 3">
    <name type="scientific">Peribacillus cavernae</name>
    <dbReference type="NCBI Taxonomy" id="1674310"/>
    <lineage>
        <taxon>Bacteria</taxon>
        <taxon>Bacillati</taxon>
        <taxon>Bacillota</taxon>
        <taxon>Bacilli</taxon>
        <taxon>Bacillales</taxon>
        <taxon>Bacillaceae</taxon>
        <taxon>Peribacillus</taxon>
    </lineage>
</organism>
<dbReference type="InterPro" id="IPR001375">
    <property type="entry name" value="Peptidase_S9_cat"/>
</dbReference>